<feature type="compositionally biased region" description="Polar residues" evidence="1">
    <location>
        <begin position="1"/>
        <end position="13"/>
    </location>
</feature>
<name>A0A977KA85_9CREN</name>
<evidence type="ECO:0000256" key="1">
    <source>
        <dbReference type="SAM" id="MobiDB-lite"/>
    </source>
</evidence>
<feature type="region of interest" description="Disordered" evidence="1">
    <location>
        <begin position="1"/>
        <end position="36"/>
    </location>
</feature>
<gene>
    <name evidence="2" type="ORF">IPA_09585</name>
</gene>
<protein>
    <submittedName>
        <fullName evidence="2">Uncharacterized protein</fullName>
    </submittedName>
</protein>
<dbReference type="AlphaFoldDB" id="A0A977KA85"/>
<dbReference type="EMBL" id="CP006868">
    <property type="protein sequence ID" value="UXD21923.1"/>
    <property type="molecule type" value="Genomic_DNA"/>
</dbReference>
<evidence type="ECO:0000313" key="3">
    <source>
        <dbReference type="Proteomes" id="UP001063698"/>
    </source>
</evidence>
<reference evidence="2" key="1">
    <citation type="submission" date="2013-11" db="EMBL/GenBank/DDBJ databases">
        <title>Comparative genomics of Ignicoccus.</title>
        <authorList>
            <person name="Podar M."/>
        </authorList>
    </citation>
    <scope>NUCLEOTIDE SEQUENCE</scope>
    <source>
        <strain evidence="2">DSM 13166</strain>
    </source>
</reference>
<sequence>MGGRQRTSLFMETSSERARVEKRLQSKKEKGKKGRK</sequence>
<feature type="compositionally biased region" description="Basic and acidic residues" evidence="1">
    <location>
        <begin position="14"/>
        <end position="28"/>
    </location>
</feature>
<evidence type="ECO:0000313" key="2">
    <source>
        <dbReference type="EMBL" id="UXD21923.1"/>
    </source>
</evidence>
<dbReference type="Proteomes" id="UP001063698">
    <property type="component" value="Chromosome"/>
</dbReference>
<keyword evidence="3" id="KW-1185">Reference proteome</keyword>
<accession>A0A977KA85</accession>
<proteinExistence type="predicted"/>
<organism evidence="2 3">
    <name type="scientific">Ignicoccus pacificus DSM 13166</name>
    <dbReference type="NCBI Taxonomy" id="940294"/>
    <lineage>
        <taxon>Archaea</taxon>
        <taxon>Thermoproteota</taxon>
        <taxon>Thermoprotei</taxon>
        <taxon>Desulfurococcales</taxon>
        <taxon>Desulfurococcaceae</taxon>
        <taxon>Ignicoccus</taxon>
    </lineage>
</organism>
<dbReference type="KEGG" id="ipc:IPA_09585"/>